<dbReference type="Proteomes" id="UP000477750">
    <property type="component" value="Unassembled WGS sequence"/>
</dbReference>
<gene>
    <name evidence="6" type="ORF">GFD30_11640</name>
</gene>
<dbReference type="CDD" id="cd07906">
    <property type="entry name" value="Adenylation_DNA_ligase_LigD_LigC"/>
    <property type="match status" value="1"/>
</dbReference>
<evidence type="ECO:0000313" key="7">
    <source>
        <dbReference type="Proteomes" id="UP000477750"/>
    </source>
</evidence>
<dbReference type="EMBL" id="WIAO01000012">
    <property type="protein sequence ID" value="MQM26218.1"/>
    <property type="molecule type" value="Genomic_DNA"/>
</dbReference>
<dbReference type="AlphaFoldDB" id="A0A6L5G9G8"/>
<dbReference type="Gene3D" id="2.40.50.140">
    <property type="entry name" value="Nucleic acid-binding proteins"/>
    <property type="match status" value="1"/>
</dbReference>
<dbReference type="InterPro" id="IPR012309">
    <property type="entry name" value="DNA_ligase_ATP-dep_C"/>
</dbReference>
<dbReference type="Pfam" id="PF01068">
    <property type="entry name" value="DNA_ligase_A_M"/>
    <property type="match status" value="1"/>
</dbReference>
<comment type="similarity">
    <text evidence="1">Belongs to the ATP-dependent DNA ligase family.</text>
</comment>
<dbReference type="InterPro" id="IPR012310">
    <property type="entry name" value="DNA_ligase_ATP-dep_cent"/>
</dbReference>
<dbReference type="GO" id="GO:0005524">
    <property type="term" value="F:ATP binding"/>
    <property type="evidence" value="ECO:0007669"/>
    <property type="project" value="InterPro"/>
</dbReference>
<evidence type="ECO:0000313" key="6">
    <source>
        <dbReference type="EMBL" id="MQM26218.1"/>
    </source>
</evidence>
<dbReference type="Gene3D" id="3.30.470.30">
    <property type="entry name" value="DNA ligase/mRNA capping enzyme"/>
    <property type="match status" value="1"/>
</dbReference>
<dbReference type="InterPro" id="IPR012340">
    <property type="entry name" value="NA-bd_OB-fold"/>
</dbReference>
<evidence type="ECO:0000256" key="3">
    <source>
        <dbReference type="ARBA" id="ARBA00022598"/>
    </source>
</evidence>
<name>A0A6L5G9G8_9ACTN</name>
<dbReference type="PANTHER" id="PTHR45674:SF4">
    <property type="entry name" value="DNA LIGASE 1"/>
    <property type="match status" value="1"/>
</dbReference>
<dbReference type="EC" id="6.5.1.1" evidence="2"/>
<comment type="catalytic activity">
    <reaction evidence="4">
        <text>ATP + (deoxyribonucleotide)n-3'-hydroxyl + 5'-phospho-(deoxyribonucleotide)m = (deoxyribonucleotide)n+m + AMP + diphosphate.</text>
        <dbReference type="EC" id="6.5.1.1"/>
    </reaction>
</comment>
<evidence type="ECO:0000256" key="2">
    <source>
        <dbReference type="ARBA" id="ARBA00012727"/>
    </source>
</evidence>
<dbReference type="Gene3D" id="3.30.1490.70">
    <property type="match status" value="1"/>
</dbReference>
<evidence type="ECO:0000259" key="5">
    <source>
        <dbReference type="PROSITE" id="PS50160"/>
    </source>
</evidence>
<dbReference type="SUPFAM" id="SSF50249">
    <property type="entry name" value="Nucleic acid-binding proteins"/>
    <property type="match status" value="1"/>
</dbReference>
<dbReference type="GO" id="GO:0006281">
    <property type="term" value="P:DNA repair"/>
    <property type="evidence" value="ECO:0007669"/>
    <property type="project" value="InterPro"/>
</dbReference>
<dbReference type="PANTHER" id="PTHR45674">
    <property type="entry name" value="DNA LIGASE 1/3 FAMILY MEMBER"/>
    <property type="match status" value="1"/>
</dbReference>
<dbReference type="GO" id="GO:0003910">
    <property type="term" value="F:DNA ligase (ATP) activity"/>
    <property type="evidence" value="ECO:0007669"/>
    <property type="project" value="UniProtKB-EC"/>
</dbReference>
<keyword evidence="3 6" id="KW-0436">Ligase</keyword>
<dbReference type="SUPFAM" id="SSF56091">
    <property type="entry name" value="DNA ligase/mRNA capping enzyme, catalytic domain"/>
    <property type="match status" value="1"/>
</dbReference>
<comment type="caution">
    <text evidence="6">The sequence shown here is derived from an EMBL/GenBank/DDBJ whole genome shotgun (WGS) entry which is preliminary data.</text>
</comment>
<evidence type="ECO:0000256" key="1">
    <source>
        <dbReference type="ARBA" id="ARBA00007572"/>
    </source>
</evidence>
<dbReference type="GO" id="GO:0006310">
    <property type="term" value="P:DNA recombination"/>
    <property type="evidence" value="ECO:0007669"/>
    <property type="project" value="InterPro"/>
</dbReference>
<keyword evidence="7" id="KW-1185">Reference proteome</keyword>
<feature type="domain" description="ATP-dependent DNA ligase family profile" evidence="5">
    <location>
        <begin position="107"/>
        <end position="224"/>
    </location>
</feature>
<accession>A0A6L5G9G8</accession>
<proteinExistence type="inferred from homology"/>
<protein>
    <recommendedName>
        <fullName evidence="2">DNA ligase (ATP)</fullName>
        <ecNumber evidence="2">6.5.1.1</ecNumber>
    </recommendedName>
</protein>
<dbReference type="RefSeq" id="WP_153025392.1">
    <property type="nucleotide sequence ID" value="NZ_WIAO01000012.1"/>
</dbReference>
<reference evidence="6 7" key="1">
    <citation type="submission" date="2019-10" db="EMBL/GenBank/DDBJ databases">
        <title>Glycomyces albidus sp. nov., a novel actinomycete isolated from rhizosphere soil of wheat (Triticum aestivum L.).</title>
        <authorList>
            <person name="Qian L."/>
        </authorList>
    </citation>
    <scope>NUCLEOTIDE SEQUENCE [LARGE SCALE GENOMIC DNA]</scope>
    <source>
        <strain evidence="6 7">NEAU-7082</strain>
    </source>
</reference>
<evidence type="ECO:0000256" key="4">
    <source>
        <dbReference type="ARBA" id="ARBA00034003"/>
    </source>
</evidence>
<organism evidence="6 7">
    <name type="scientific">Glycomyces albidus</name>
    <dbReference type="NCBI Taxonomy" id="2656774"/>
    <lineage>
        <taxon>Bacteria</taxon>
        <taxon>Bacillati</taxon>
        <taxon>Actinomycetota</taxon>
        <taxon>Actinomycetes</taxon>
        <taxon>Glycomycetales</taxon>
        <taxon>Glycomycetaceae</taxon>
        <taxon>Glycomyces</taxon>
    </lineage>
</organism>
<dbReference type="Pfam" id="PF04679">
    <property type="entry name" value="DNA_ligase_A_C"/>
    <property type="match status" value="1"/>
</dbReference>
<dbReference type="InterPro" id="IPR050191">
    <property type="entry name" value="ATP-dep_DNA_ligase"/>
</dbReference>
<sequence length="290" mass="31737">MDLPAPMLASAGPLPARAGWAYEFKWDGIRVLCDVRDGRWRLVTRRGTDATDKFPELAAIGGLGDVLLDGELTVFDGRRPDFAAAVSRLRTPQRRVDELAATRPATVLVFDVLRYNGTDLRKQPYVQRRVTLDGLGLSGERWTVPPWSDDRLAIIATSLAHGLEGVVAKRLNSPYVSGRSRHWIKYRHKSVVDAAAIGWVRTAGGGASLLLAEATEDGLAYLGRCTVPEDVLPALEPLETGAPAVAVPDPPKDVHWVRPEMQVEVTAASRTPDGRLRHAKFVRARTDQLG</sequence>
<dbReference type="PROSITE" id="PS50160">
    <property type="entry name" value="DNA_LIGASE_A3"/>
    <property type="match status" value="1"/>
</dbReference>